<evidence type="ECO:0000313" key="1">
    <source>
        <dbReference type="EnsemblPlants" id="AVESA.00010b.r2.1DG0163660.1.CDS"/>
    </source>
</evidence>
<dbReference type="EnsemblPlants" id="AVESA.00010b.r2.1DG0163660.1">
    <property type="protein sequence ID" value="AVESA.00010b.r2.1DG0163660.1.CDS"/>
    <property type="gene ID" value="AVESA.00010b.r2.1DG0163660"/>
</dbReference>
<name>A0ACD5U1Z8_AVESA</name>
<evidence type="ECO:0000313" key="2">
    <source>
        <dbReference type="Proteomes" id="UP001732700"/>
    </source>
</evidence>
<reference evidence="1" key="2">
    <citation type="submission" date="2025-09" db="UniProtKB">
        <authorList>
            <consortium name="EnsemblPlants"/>
        </authorList>
    </citation>
    <scope>IDENTIFICATION</scope>
</reference>
<reference evidence="1" key="1">
    <citation type="submission" date="2021-05" db="EMBL/GenBank/DDBJ databases">
        <authorList>
            <person name="Scholz U."/>
            <person name="Mascher M."/>
            <person name="Fiebig A."/>
        </authorList>
    </citation>
    <scope>NUCLEOTIDE SEQUENCE [LARGE SCALE GENOMIC DNA]</scope>
</reference>
<dbReference type="Proteomes" id="UP001732700">
    <property type="component" value="Chromosome 1D"/>
</dbReference>
<keyword evidence="2" id="KW-1185">Reference proteome</keyword>
<organism evidence="1 2">
    <name type="scientific">Avena sativa</name>
    <name type="common">Oat</name>
    <dbReference type="NCBI Taxonomy" id="4498"/>
    <lineage>
        <taxon>Eukaryota</taxon>
        <taxon>Viridiplantae</taxon>
        <taxon>Streptophyta</taxon>
        <taxon>Embryophyta</taxon>
        <taxon>Tracheophyta</taxon>
        <taxon>Spermatophyta</taxon>
        <taxon>Magnoliopsida</taxon>
        <taxon>Liliopsida</taxon>
        <taxon>Poales</taxon>
        <taxon>Poaceae</taxon>
        <taxon>BOP clade</taxon>
        <taxon>Pooideae</taxon>
        <taxon>Poodae</taxon>
        <taxon>Poeae</taxon>
        <taxon>Poeae Chloroplast Group 1 (Aveneae type)</taxon>
        <taxon>Aveninae</taxon>
        <taxon>Avena</taxon>
    </lineage>
</organism>
<sequence length="411" mass="44313">MNPGGAYARSFDGSDSLRFVQRSATHFFASSNLMNVARSARAASPASGPTHESGRKISTRGALLPSLWWLGKQGQCARLSPAFDPASGPAESQRPMAATGAVCPSLARASPRWRERERGAACCSLAPATTPQSARLSSSRWRSDMTHPRRQGRRLPTNPRCSQAEVMANSTVDDDEACELVRGTDVVIGQGDDDSVRAYLLEAVKNNNGTCVLLLSDIFGFEDSATRDFAYRIACHGYNVLVPDLFRGNPWKKTLPMDGFQAWLGEQGPERVAGDIETCRKWLVDDFLEAAASKKLGVVGFCYGGGRLVETLARDAGASFCVGVCFYGSRMDASLGARIAAPVLFVCGDGDPLCPVETVQELERQSSGARTAVYVGRGHGFAHRPESLEDDGDAEDAFALMKSWLHDHLLA</sequence>
<proteinExistence type="predicted"/>
<accession>A0ACD5U1Z8</accession>
<protein>
    <submittedName>
        <fullName evidence="1">Uncharacterized protein</fullName>
    </submittedName>
</protein>